<organism evidence="14 15">
    <name type="scientific">SAR324 cluster bacterium</name>
    <dbReference type="NCBI Taxonomy" id="2024889"/>
    <lineage>
        <taxon>Bacteria</taxon>
        <taxon>Deltaproteobacteria</taxon>
        <taxon>SAR324 cluster</taxon>
    </lineage>
</organism>
<evidence type="ECO:0000256" key="4">
    <source>
        <dbReference type="ARBA" id="ARBA00022723"/>
    </source>
</evidence>
<dbReference type="Pfam" id="PF02879">
    <property type="entry name" value="PGM_PMM_II"/>
    <property type="match status" value="1"/>
</dbReference>
<dbReference type="SUPFAM" id="SSF53738">
    <property type="entry name" value="Phosphoglucomutase, first 3 domains"/>
    <property type="match status" value="3"/>
</dbReference>
<dbReference type="InterPro" id="IPR005845">
    <property type="entry name" value="A-D-PHexomutase_a/b/a-II"/>
</dbReference>
<dbReference type="GO" id="GO:0008966">
    <property type="term" value="F:phosphoglucosamine mutase activity"/>
    <property type="evidence" value="ECO:0007669"/>
    <property type="project" value="UniProtKB-EC"/>
</dbReference>
<evidence type="ECO:0000256" key="3">
    <source>
        <dbReference type="ARBA" id="ARBA00022553"/>
    </source>
</evidence>
<evidence type="ECO:0000256" key="5">
    <source>
        <dbReference type="ARBA" id="ARBA00022842"/>
    </source>
</evidence>
<dbReference type="GO" id="GO:0004615">
    <property type="term" value="F:phosphomannomutase activity"/>
    <property type="evidence" value="ECO:0007669"/>
    <property type="project" value="TreeGrafter"/>
</dbReference>
<evidence type="ECO:0000259" key="11">
    <source>
        <dbReference type="Pfam" id="PF02878"/>
    </source>
</evidence>
<keyword evidence="3" id="KW-0597">Phosphoprotein</keyword>
<dbReference type="InterPro" id="IPR016055">
    <property type="entry name" value="A-D-PHexomutase_a/b/a-I/II/III"/>
</dbReference>
<keyword evidence="6 10" id="KW-0413">Isomerase</keyword>
<dbReference type="GO" id="GO:0009252">
    <property type="term" value="P:peptidoglycan biosynthetic process"/>
    <property type="evidence" value="ECO:0007669"/>
    <property type="project" value="TreeGrafter"/>
</dbReference>
<evidence type="ECO:0000256" key="6">
    <source>
        <dbReference type="ARBA" id="ARBA00023235"/>
    </source>
</evidence>
<dbReference type="PANTHER" id="PTHR42946">
    <property type="entry name" value="PHOSPHOHEXOSE MUTASE"/>
    <property type="match status" value="1"/>
</dbReference>
<feature type="non-terminal residue" evidence="14">
    <location>
        <position position="400"/>
    </location>
</feature>
<feature type="domain" description="Alpha-D-phosphohexomutase alpha/beta/alpha" evidence="12">
    <location>
        <begin position="168"/>
        <end position="259"/>
    </location>
</feature>
<keyword evidence="4 9" id="KW-0479">Metal-binding</keyword>
<proteinExistence type="inferred from homology"/>
<dbReference type="PROSITE" id="PS00710">
    <property type="entry name" value="PGM_PMM"/>
    <property type="match status" value="1"/>
</dbReference>
<dbReference type="InterPro" id="IPR005844">
    <property type="entry name" value="A-D-PHexomutase_a/b/a-I"/>
</dbReference>
<gene>
    <name evidence="14" type="primary">glmM</name>
    <name evidence="14" type="ORF">GYA55_06915</name>
</gene>
<accession>A0A7X9FRA8</accession>
<comment type="similarity">
    <text evidence="2 9">Belongs to the phosphohexose mutase family.</text>
</comment>
<name>A0A7X9FRA8_9DELT</name>
<evidence type="ECO:0000256" key="8">
    <source>
        <dbReference type="ARBA" id="ARBA00068193"/>
    </source>
</evidence>
<dbReference type="InterPro" id="IPR006352">
    <property type="entry name" value="GlmM_bact"/>
</dbReference>
<keyword evidence="5 9" id="KW-0460">Magnesium</keyword>
<protein>
    <recommendedName>
        <fullName evidence="8 10">Phosphoglucosamine mutase</fullName>
        <ecNumber evidence="7 10">5.4.2.10</ecNumber>
    </recommendedName>
</protein>
<evidence type="ECO:0000259" key="12">
    <source>
        <dbReference type="Pfam" id="PF02879"/>
    </source>
</evidence>
<comment type="function">
    <text evidence="10">Catalyzes the conversion of glucosamine-6-phosphate to glucosamine-1-phosphate.</text>
</comment>
<evidence type="ECO:0000259" key="13">
    <source>
        <dbReference type="Pfam" id="PF02880"/>
    </source>
</evidence>
<dbReference type="PRINTS" id="PR00509">
    <property type="entry name" value="PGMPMM"/>
</dbReference>
<evidence type="ECO:0000256" key="9">
    <source>
        <dbReference type="RuleBase" id="RU004326"/>
    </source>
</evidence>
<dbReference type="CDD" id="cd05802">
    <property type="entry name" value="GlmM"/>
    <property type="match status" value="1"/>
</dbReference>
<evidence type="ECO:0000313" key="14">
    <source>
        <dbReference type="EMBL" id="NMC62886.1"/>
    </source>
</evidence>
<evidence type="ECO:0000256" key="7">
    <source>
        <dbReference type="ARBA" id="ARBA00066330"/>
    </source>
</evidence>
<dbReference type="FunFam" id="3.40.120.10:FF:000002">
    <property type="entry name" value="Phosphoglucosamine mutase"/>
    <property type="match status" value="1"/>
</dbReference>
<dbReference type="EMBL" id="JAAZON010000302">
    <property type="protein sequence ID" value="NMC62886.1"/>
    <property type="molecule type" value="Genomic_DNA"/>
</dbReference>
<dbReference type="GO" id="GO:0005975">
    <property type="term" value="P:carbohydrate metabolic process"/>
    <property type="evidence" value="ECO:0007669"/>
    <property type="project" value="InterPro"/>
</dbReference>
<dbReference type="Gene3D" id="3.40.120.10">
    <property type="entry name" value="Alpha-D-Glucose-1,6-Bisphosphate, subunit A, domain 3"/>
    <property type="match status" value="3"/>
</dbReference>
<sequence length="400" mass="42924">MSGNRKYFGTDGIRGIANISPLDPGTIVNVGKGVASVFLKKKGRHRILIGKDTRLSGYMLESSLAAGITSMGADVLLCGPVPTPGVAYLTWSMRADAGIMISASHNPFEDNGIKIFGRDGHKLPDDIEAELATLLESTELGNRSAEPSSLGKAQRIDDAVGRYTVFLKSCFPKDLTLEGLRIGLDCANGAAYVVGPQTFTELGADVVSRGVSPNGRNINAGFGSLYPEIVAKLVKEQNLNLGISLDGDADRAIFVDDKGVVHDGDFVLALCAIDLKERGLLPGNRVVATIMSNLGLDKYLERAGIEVVRAPVGDRYVMEEMIKLGCPLGGEQSGHVIFHHLATSGDGLLTALNVLAIMLRKQRSLSELAGDFFKFPQKLINLNVRSRPPLETVEPIWKEI</sequence>
<dbReference type="InterPro" id="IPR016066">
    <property type="entry name" value="A-D-PHexomutase_CS"/>
</dbReference>
<evidence type="ECO:0000313" key="15">
    <source>
        <dbReference type="Proteomes" id="UP000524246"/>
    </source>
</evidence>
<dbReference type="EC" id="5.4.2.10" evidence="7 10"/>
<dbReference type="InterPro" id="IPR005841">
    <property type="entry name" value="Alpha-D-phosphohexomutase_SF"/>
</dbReference>
<feature type="domain" description="Alpha-D-phosphohexomutase alpha/beta/alpha" evidence="11">
    <location>
        <begin position="5"/>
        <end position="138"/>
    </location>
</feature>
<dbReference type="PANTHER" id="PTHR42946:SF1">
    <property type="entry name" value="PHOSPHOGLUCOMUTASE (ALPHA-D-GLUCOSE-1,6-BISPHOSPHATE-DEPENDENT)"/>
    <property type="match status" value="1"/>
</dbReference>
<evidence type="ECO:0000256" key="2">
    <source>
        <dbReference type="ARBA" id="ARBA00010231"/>
    </source>
</evidence>
<dbReference type="InterPro" id="IPR050060">
    <property type="entry name" value="Phosphoglucosamine_mutase"/>
</dbReference>
<dbReference type="AlphaFoldDB" id="A0A7X9FRA8"/>
<dbReference type="InterPro" id="IPR005846">
    <property type="entry name" value="A-D-PHexomutase_a/b/a-III"/>
</dbReference>
<comment type="catalytic activity">
    <reaction evidence="10">
        <text>alpha-D-glucosamine 1-phosphate = D-glucosamine 6-phosphate</text>
        <dbReference type="Rhea" id="RHEA:23424"/>
        <dbReference type="ChEBI" id="CHEBI:58516"/>
        <dbReference type="ChEBI" id="CHEBI:58725"/>
        <dbReference type="EC" id="5.4.2.10"/>
    </reaction>
</comment>
<comment type="caution">
    <text evidence="14">The sequence shown here is derived from an EMBL/GenBank/DDBJ whole genome shotgun (WGS) entry which is preliminary data.</text>
</comment>
<evidence type="ECO:0000256" key="10">
    <source>
        <dbReference type="RuleBase" id="RU004327"/>
    </source>
</evidence>
<dbReference type="GO" id="GO:0005829">
    <property type="term" value="C:cytosol"/>
    <property type="evidence" value="ECO:0007669"/>
    <property type="project" value="TreeGrafter"/>
</dbReference>
<dbReference type="Proteomes" id="UP000524246">
    <property type="component" value="Unassembled WGS sequence"/>
</dbReference>
<dbReference type="NCBIfam" id="TIGR01455">
    <property type="entry name" value="glmM"/>
    <property type="match status" value="1"/>
</dbReference>
<evidence type="ECO:0000256" key="1">
    <source>
        <dbReference type="ARBA" id="ARBA00001946"/>
    </source>
</evidence>
<dbReference type="Pfam" id="PF02880">
    <property type="entry name" value="PGM_PMM_III"/>
    <property type="match status" value="1"/>
</dbReference>
<comment type="cofactor">
    <cofactor evidence="1">
        <name>Mg(2+)</name>
        <dbReference type="ChEBI" id="CHEBI:18420"/>
    </cofactor>
</comment>
<dbReference type="Pfam" id="PF02878">
    <property type="entry name" value="PGM_PMM_I"/>
    <property type="match status" value="1"/>
</dbReference>
<dbReference type="FunFam" id="3.40.120.10:FF:000001">
    <property type="entry name" value="Phosphoglucosamine mutase"/>
    <property type="match status" value="1"/>
</dbReference>
<dbReference type="GO" id="GO:0000287">
    <property type="term" value="F:magnesium ion binding"/>
    <property type="evidence" value="ECO:0007669"/>
    <property type="project" value="InterPro"/>
</dbReference>
<reference evidence="14 15" key="1">
    <citation type="journal article" date="2020" name="Biotechnol. Biofuels">
        <title>New insights from the biogas microbiome by comprehensive genome-resolved metagenomics of nearly 1600 species originating from multiple anaerobic digesters.</title>
        <authorList>
            <person name="Campanaro S."/>
            <person name="Treu L."/>
            <person name="Rodriguez-R L.M."/>
            <person name="Kovalovszki A."/>
            <person name="Ziels R.M."/>
            <person name="Maus I."/>
            <person name="Zhu X."/>
            <person name="Kougias P.G."/>
            <person name="Basile A."/>
            <person name="Luo G."/>
            <person name="Schluter A."/>
            <person name="Konstantinidis K.T."/>
            <person name="Angelidaki I."/>
        </authorList>
    </citation>
    <scope>NUCLEOTIDE SEQUENCE [LARGE SCALE GENOMIC DNA]</scope>
    <source>
        <strain evidence="14">AS27yjCOA_65</strain>
    </source>
</reference>
<dbReference type="GO" id="GO:0006048">
    <property type="term" value="P:UDP-N-acetylglucosamine biosynthetic process"/>
    <property type="evidence" value="ECO:0007669"/>
    <property type="project" value="TreeGrafter"/>
</dbReference>
<feature type="domain" description="Alpha-D-phosphohexomutase alpha/beta/alpha" evidence="13">
    <location>
        <begin position="263"/>
        <end position="372"/>
    </location>
</feature>